<evidence type="ECO:0000313" key="3">
    <source>
        <dbReference type="EMBL" id="PVI02201.1"/>
    </source>
</evidence>
<dbReference type="AlphaFoldDB" id="A0A2V1DVJ9"/>
<sequence length="325" mass="35247">MAPQQPVKIILGTHQIGDATLFPGIIHFTTKEQVTALLTAFKDRGYIDLDTARNYPGSESLLAAANAPLHFNIHTKILSGMPGAPLVPAWHSRDAIAASISASLKNLCVDSVETMFLHVPDRDTPLTETLRAINEAYAKGQFKKFGISNYMAKEVEEMLDICEREGLVKPSVFEGHYNAACRSGEEELFPLLRKHGVSFWAYSPAAGGFFSDQRQDSPRWDDKTVVGQLYQKLYGSEAVQASVSAVRAAASAHGISPHAAALRWTIFHSTLDGSYGDGVTFGMSKIEQLHQTLDAIDAGPLPDDVAEKISGICATFEGTGPAYHL</sequence>
<keyword evidence="1" id="KW-0560">Oxidoreductase</keyword>
<dbReference type="InterPro" id="IPR023210">
    <property type="entry name" value="NADP_OxRdtase_dom"/>
</dbReference>
<name>A0A2V1DVJ9_9PLEO</name>
<proteinExistence type="predicted"/>
<dbReference type="OrthoDB" id="48988at2759"/>
<evidence type="ECO:0000259" key="2">
    <source>
        <dbReference type="Pfam" id="PF00248"/>
    </source>
</evidence>
<gene>
    <name evidence="3" type="ORF">DM02DRAFT_313776</name>
</gene>
<reference evidence="3 4" key="1">
    <citation type="journal article" date="2018" name="Sci. Rep.">
        <title>Comparative genomics provides insights into the lifestyle and reveals functional heterogeneity of dark septate endophytic fungi.</title>
        <authorList>
            <person name="Knapp D.G."/>
            <person name="Nemeth J.B."/>
            <person name="Barry K."/>
            <person name="Hainaut M."/>
            <person name="Henrissat B."/>
            <person name="Johnson J."/>
            <person name="Kuo A."/>
            <person name="Lim J.H.P."/>
            <person name="Lipzen A."/>
            <person name="Nolan M."/>
            <person name="Ohm R.A."/>
            <person name="Tamas L."/>
            <person name="Grigoriev I.V."/>
            <person name="Spatafora J.W."/>
            <person name="Nagy L.G."/>
            <person name="Kovacs G.M."/>
        </authorList>
    </citation>
    <scope>NUCLEOTIDE SEQUENCE [LARGE SCALE GENOMIC DNA]</scope>
    <source>
        <strain evidence="3 4">DSE2036</strain>
    </source>
</reference>
<dbReference type="CDD" id="cd19075">
    <property type="entry name" value="AKR_AKR7A1-5"/>
    <property type="match status" value="1"/>
</dbReference>
<accession>A0A2V1DVJ9</accession>
<dbReference type="InterPro" id="IPR036812">
    <property type="entry name" value="NAD(P)_OxRdtase_dom_sf"/>
</dbReference>
<feature type="domain" description="NADP-dependent oxidoreductase" evidence="2">
    <location>
        <begin position="8"/>
        <end position="311"/>
    </location>
</feature>
<dbReference type="STRING" id="97972.A0A2V1DVJ9"/>
<dbReference type="PANTHER" id="PTHR43364">
    <property type="entry name" value="NADH-SPECIFIC METHYLGLYOXAL REDUCTASE-RELATED"/>
    <property type="match status" value="1"/>
</dbReference>
<dbReference type="PANTHER" id="PTHR43364:SF4">
    <property type="entry name" value="NAD(P)-LINKED OXIDOREDUCTASE SUPERFAMILY PROTEIN"/>
    <property type="match status" value="1"/>
</dbReference>
<dbReference type="InterPro" id="IPR020471">
    <property type="entry name" value="AKR"/>
</dbReference>
<dbReference type="PRINTS" id="PR00069">
    <property type="entry name" value="ALDKETRDTASE"/>
</dbReference>
<protein>
    <submittedName>
        <fullName evidence="3">Aldo/keto reductase</fullName>
    </submittedName>
</protein>
<dbReference type="SUPFAM" id="SSF51430">
    <property type="entry name" value="NAD(P)-linked oxidoreductase"/>
    <property type="match status" value="1"/>
</dbReference>
<keyword evidence="4" id="KW-1185">Reference proteome</keyword>
<dbReference type="InterPro" id="IPR050523">
    <property type="entry name" value="AKR_Detox_Biosynth"/>
</dbReference>
<evidence type="ECO:0000313" key="4">
    <source>
        <dbReference type="Proteomes" id="UP000244855"/>
    </source>
</evidence>
<organism evidence="3 4">
    <name type="scientific">Periconia macrospinosa</name>
    <dbReference type="NCBI Taxonomy" id="97972"/>
    <lineage>
        <taxon>Eukaryota</taxon>
        <taxon>Fungi</taxon>
        <taxon>Dikarya</taxon>
        <taxon>Ascomycota</taxon>
        <taxon>Pezizomycotina</taxon>
        <taxon>Dothideomycetes</taxon>
        <taxon>Pleosporomycetidae</taxon>
        <taxon>Pleosporales</taxon>
        <taxon>Massarineae</taxon>
        <taxon>Periconiaceae</taxon>
        <taxon>Periconia</taxon>
    </lineage>
</organism>
<dbReference type="Pfam" id="PF00248">
    <property type="entry name" value="Aldo_ket_red"/>
    <property type="match status" value="1"/>
</dbReference>
<dbReference type="Proteomes" id="UP000244855">
    <property type="component" value="Unassembled WGS sequence"/>
</dbReference>
<dbReference type="EMBL" id="KZ805346">
    <property type="protein sequence ID" value="PVI02201.1"/>
    <property type="molecule type" value="Genomic_DNA"/>
</dbReference>
<evidence type="ECO:0000256" key="1">
    <source>
        <dbReference type="ARBA" id="ARBA00023002"/>
    </source>
</evidence>
<dbReference type="Gene3D" id="3.20.20.100">
    <property type="entry name" value="NADP-dependent oxidoreductase domain"/>
    <property type="match status" value="1"/>
</dbReference>
<dbReference type="GO" id="GO:0016491">
    <property type="term" value="F:oxidoreductase activity"/>
    <property type="evidence" value="ECO:0007669"/>
    <property type="project" value="UniProtKB-KW"/>
</dbReference>